<reference evidence="2" key="1">
    <citation type="submission" date="2020-05" db="EMBL/GenBank/DDBJ databases">
        <authorList>
            <person name="Chiriac C."/>
            <person name="Salcher M."/>
            <person name="Ghai R."/>
            <person name="Kavagutti S V."/>
        </authorList>
    </citation>
    <scope>NUCLEOTIDE SEQUENCE</scope>
</reference>
<sequence>MPLPATGQISMTQINTELGLSATALISLNDTAVRNLAGISTGQIALSNFWGKSSGTGLTITTNQTNLNLRTWALANGWNGSSALTVNVGANVYVYSTTVGTPALTINGSFPSGVSLVNNGFIMGLGGNGGTGVSGNTGAAGNTAINLGVNVTITNNGYIGGGGGGGGGGGRGAGVFSGAGGGAGGGNGSNGSTAGFGAGGAVGVVGGNAPNTFGGAGGGRIFPGTGGLGGLSGTSGTRNAAGGGAGGGGPAAAQQTTICAGGPTRFFQYAAGGGGGGYGAAGGTGRALLTCAGSAGPATGGNGGAAAGTGSDALVISSGSGTAAAGGTGGRSVQLNGFVVTWVTIGNRYGAVS</sequence>
<name>A0A6J7X752_9CAUD</name>
<accession>A0A6J7X752</accession>
<proteinExistence type="predicted"/>
<organism evidence="2">
    <name type="scientific">uncultured Caudovirales phage</name>
    <dbReference type="NCBI Taxonomy" id="2100421"/>
    <lineage>
        <taxon>Viruses</taxon>
        <taxon>Duplodnaviria</taxon>
        <taxon>Heunggongvirae</taxon>
        <taxon>Uroviricota</taxon>
        <taxon>Caudoviricetes</taxon>
        <taxon>Peduoviridae</taxon>
        <taxon>Maltschvirus</taxon>
        <taxon>Maltschvirus maltsch</taxon>
    </lineage>
</organism>
<protein>
    <submittedName>
        <fullName evidence="2">Uncharacterized protein</fullName>
    </submittedName>
</protein>
<dbReference type="EMBL" id="LR798342">
    <property type="protein sequence ID" value="CAB5225680.1"/>
    <property type="molecule type" value="Genomic_DNA"/>
</dbReference>
<evidence type="ECO:0000313" key="2">
    <source>
        <dbReference type="EMBL" id="CAB5225680.1"/>
    </source>
</evidence>
<evidence type="ECO:0000256" key="1">
    <source>
        <dbReference type="SAM" id="MobiDB-lite"/>
    </source>
</evidence>
<feature type="region of interest" description="Disordered" evidence="1">
    <location>
        <begin position="229"/>
        <end position="248"/>
    </location>
</feature>
<gene>
    <name evidence="2" type="ORF">UFOVP746_55</name>
</gene>